<dbReference type="GeneTree" id="ENSGT00940000160441"/>
<protein>
    <submittedName>
        <fullName evidence="1">Ubiquitin specific peptidase 50</fullName>
    </submittedName>
</protein>
<dbReference type="ExpressionAtlas" id="H0YDN5">
    <property type="expression patterns" value="baseline and differential"/>
</dbReference>
<reference evidence="1" key="4">
    <citation type="submission" date="2025-08" db="UniProtKB">
        <authorList>
            <consortium name="Ensembl"/>
        </authorList>
    </citation>
    <scope>IDENTIFICATION</scope>
</reference>
<evidence type="ECO:0000313" key="2">
    <source>
        <dbReference type="Proteomes" id="UP000005640"/>
    </source>
</evidence>
<dbReference type="OpenTargets" id="ENSG00000170236"/>
<keyword evidence="2" id="KW-1185">Reference proteome</keyword>
<dbReference type="EMBL" id="AC012170">
    <property type="status" value="NOT_ANNOTATED_CDS"/>
    <property type="molecule type" value="Genomic_DNA"/>
</dbReference>
<accession>H0YDN5</accession>
<dbReference type="Bgee" id="ENSG00000170236">
    <property type="expression patterns" value="Expressed in left testis and 95 other cell types or tissues"/>
</dbReference>
<dbReference type="UCSC" id="uc059jeb.1">
    <property type="organism name" value="human"/>
</dbReference>
<dbReference type="ChiTaRS" id="USP50">
    <property type="organism name" value="human"/>
</dbReference>
<dbReference type="InterPro" id="IPR038765">
    <property type="entry name" value="Papain-like_cys_pep_sf"/>
</dbReference>
<dbReference type="HGNC" id="HGNC:20079">
    <property type="gene designation" value="USP50"/>
</dbReference>
<name>H0YDN5_HUMAN</name>
<dbReference type="OrthoDB" id="292964at2759"/>
<dbReference type="Ensembl" id="ENST00000529349.2">
    <property type="protein sequence ID" value="ENSP00000434014.2"/>
    <property type="gene ID" value="ENSG00000170236.16"/>
</dbReference>
<dbReference type="AlphaFoldDB" id="H0YDN5"/>
<dbReference type="SUPFAM" id="SSF54001">
    <property type="entry name" value="Cysteine proteinases"/>
    <property type="match status" value="1"/>
</dbReference>
<gene>
    <name evidence="1" type="primary">USP50</name>
</gene>
<feature type="non-terminal residue" evidence="1">
    <location>
        <position position="1"/>
    </location>
</feature>
<proteinExistence type="predicted"/>
<dbReference type="VEuPathDB" id="HostDB:ENSG00000170236"/>
<dbReference type="Gene3D" id="3.90.70.10">
    <property type="entry name" value="Cysteine proteinases"/>
    <property type="match status" value="1"/>
</dbReference>
<dbReference type="Proteomes" id="UP000005640">
    <property type="component" value="Chromosome 15"/>
</dbReference>
<reference evidence="1 2" key="3">
    <citation type="journal article" date="2006" name="Nature">
        <title>Analysis of the DNA sequence and duplication history of human chromosome 15.</title>
        <authorList>
            <person name="Zody M.C."/>
            <person name="Garber M."/>
            <person name="Sharpe T."/>
            <person name="Young S.K."/>
            <person name="Rowen L."/>
            <person name="O'Neill K."/>
            <person name="Whittaker C.A."/>
            <person name="Kamal M."/>
            <person name="Chang J.L."/>
            <person name="Cuomo C.A."/>
            <person name="Dewar K."/>
            <person name="FitzGerald M.G."/>
            <person name="Kodira C.D."/>
            <person name="Madan A."/>
            <person name="Qin S."/>
            <person name="Yang X."/>
            <person name="Abbasi N."/>
            <person name="Abouelleil A."/>
            <person name="Arachchi H.M."/>
            <person name="Baradarani L."/>
            <person name="Birditt B."/>
            <person name="Bloom S."/>
            <person name="Bloom T."/>
            <person name="Borowsky M.L."/>
            <person name="Burke J."/>
            <person name="Butler J."/>
            <person name="Cook A."/>
            <person name="DeArellano K."/>
            <person name="DeCaprio D."/>
            <person name="Dorris L.III."/>
            <person name="Dors M."/>
            <person name="Eichler E.E."/>
            <person name="Engels R."/>
            <person name="Fahey J."/>
            <person name="Fleetwood P."/>
            <person name="Friedman C."/>
            <person name="Gearin G."/>
            <person name="Hall J.L."/>
            <person name="Hensley G."/>
            <person name="Johnson E."/>
            <person name="Jones C."/>
            <person name="Kamat A."/>
            <person name="Kaur A."/>
            <person name="Locke D.P."/>
            <person name="Madan A."/>
            <person name="Munson G."/>
            <person name="Jaffe D.B."/>
            <person name="Lui A."/>
            <person name="Macdonald P."/>
            <person name="Mauceli E."/>
            <person name="Naylor J.W."/>
            <person name="Nesbitt R."/>
            <person name="Nicol R."/>
            <person name="O'Leary S.B."/>
            <person name="Ratcliffe A."/>
            <person name="Rounsley S."/>
            <person name="She X."/>
            <person name="Sneddon K.M."/>
            <person name="Stewart S."/>
            <person name="Sougnez C."/>
            <person name="Stone S.M."/>
            <person name="Topham K."/>
            <person name="Vincent D."/>
            <person name="Wang S."/>
            <person name="Zimmer A.R."/>
            <person name="Birren B.W."/>
            <person name="Hood L."/>
            <person name="Lander E.S."/>
            <person name="Nusbaum C."/>
        </authorList>
    </citation>
    <scope>NUCLEOTIDE SEQUENCE [LARGE SCALE GENOMIC DNA]</scope>
</reference>
<reference evidence="1 2" key="1">
    <citation type="journal article" date="2001" name="Nature">
        <title>Initial sequencing and analysis of the human genome.</title>
        <authorList>
            <consortium name="International Human Genome Sequencing Consortium"/>
            <person name="Lander E.S."/>
            <person name="Linton L.M."/>
            <person name="Birren B."/>
            <person name="Nusbaum C."/>
            <person name="Zody M.C."/>
            <person name="Baldwin J."/>
            <person name="Devon K."/>
            <person name="Dewar K."/>
            <person name="Doyle M."/>
            <person name="FitzHugh W."/>
            <person name="Funke R."/>
            <person name="Gage D."/>
            <person name="Harris K."/>
            <person name="Heaford A."/>
            <person name="Howland J."/>
            <person name="Kann L."/>
            <person name="Lehoczky J."/>
            <person name="LeVine R."/>
            <person name="McEwan P."/>
            <person name="McKernan K."/>
            <person name="Meldrim J."/>
            <person name="Mesirov J.P."/>
            <person name="Miranda C."/>
            <person name="Morris W."/>
            <person name="Naylor J."/>
            <person name="Raymond C."/>
            <person name="Rosetti M."/>
            <person name="Santos R."/>
            <person name="Sheridan A."/>
            <person name="Sougnez C."/>
            <person name="Stange-Thomann N."/>
            <person name="Stojanovic N."/>
            <person name="Subramanian A."/>
            <person name="Wyman D."/>
            <person name="Rogers J."/>
            <person name="Sulston J."/>
            <person name="Ainscough R."/>
            <person name="Beck S."/>
            <person name="Bentley D."/>
            <person name="Burton J."/>
            <person name="Clee C."/>
            <person name="Carter N."/>
            <person name="Coulson A."/>
            <person name="Deadman R."/>
            <person name="Deloukas P."/>
            <person name="Dunham A."/>
            <person name="Dunham I."/>
            <person name="Durbin R."/>
            <person name="French L."/>
            <person name="Grafham D."/>
            <person name="Gregory S."/>
            <person name="Hubbard T."/>
            <person name="Humphray S."/>
            <person name="Hunt A."/>
            <person name="Jones M."/>
            <person name="Lloyd C."/>
            <person name="McMurray A."/>
            <person name="Matthews L."/>
            <person name="Mercer S."/>
            <person name="Milne S."/>
            <person name="Mullikin J.C."/>
            <person name="Mungall A."/>
            <person name="Plumb R."/>
            <person name="Ross M."/>
            <person name="Shownkeen R."/>
            <person name="Sims S."/>
            <person name="Waterston R.H."/>
            <person name="Wilson R.K."/>
            <person name="Hillier L.W."/>
            <person name="McPherson J.D."/>
            <person name="Marra M.A."/>
            <person name="Mardis E.R."/>
            <person name="Fulton L.A."/>
            <person name="Chinwalla A.T."/>
            <person name="Pepin K.H."/>
            <person name="Gish W.R."/>
            <person name="Chissoe S.L."/>
            <person name="Wendl M.C."/>
            <person name="Delehaunty K.D."/>
            <person name="Miner T.L."/>
            <person name="Delehaunty A."/>
            <person name="Kramer J.B."/>
            <person name="Cook L.L."/>
            <person name="Fulton R.S."/>
            <person name="Johnson D.L."/>
            <person name="Minx P.J."/>
            <person name="Clifton S.W."/>
            <person name="Hawkins T."/>
            <person name="Branscomb E."/>
            <person name="Predki P."/>
            <person name="Richardson P."/>
            <person name="Wenning S."/>
            <person name="Slezak T."/>
            <person name="Doggett N."/>
            <person name="Cheng J.F."/>
            <person name="Olsen A."/>
            <person name="Lucas S."/>
            <person name="Elkin C."/>
            <person name="Uberbacher E."/>
            <person name="Frazier M."/>
            <person name="Gibbs R.A."/>
            <person name="Muzny D.M."/>
            <person name="Scherer S.E."/>
            <person name="Bouck J.B."/>
            <person name="Sodergren E.J."/>
            <person name="Worley K.C."/>
            <person name="Rives C.M."/>
            <person name="Gorrell J.H."/>
            <person name="Metzker M.L."/>
            <person name="Naylor S.L."/>
            <person name="Kucherlapati R.S."/>
            <person name="Nelson D.L."/>
            <person name="Weinstock G.M."/>
            <person name="Sakaki Y."/>
            <person name="Fujiyama A."/>
            <person name="Hattori M."/>
            <person name="Yada T."/>
            <person name="Toyoda A."/>
            <person name="Itoh T."/>
            <person name="Kawagoe C."/>
            <person name="Watanabe H."/>
            <person name="Totoki Y."/>
            <person name="Taylor T."/>
            <person name="Weissenbach J."/>
            <person name="Heilig R."/>
            <person name="Saurin W."/>
            <person name="Artiguenave F."/>
            <person name="Brottier P."/>
            <person name="Bruls T."/>
            <person name="Pelletier E."/>
            <person name="Robert C."/>
            <person name="Wincker P."/>
            <person name="Smith D.R."/>
            <person name="Doucette-Stamm L."/>
            <person name="Rubenfield M."/>
            <person name="Weinstock K."/>
            <person name="Lee H.M."/>
            <person name="Dubois J."/>
            <person name="Rosenthal A."/>
            <person name="Platzer M."/>
            <person name="Nyakatura G."/>
            <person name="Taudien S."/>
            <person name="Rump A."/>
            <person name="Yang H."/>
            <person name="Yu J."/>
            <person name="Wang J."/>
            <person name="Huang G."/>
            <person name="Gu J."/>
            <person name="Hood L."/>
            <person name="Rowen L."/>
            <person name="Madan A."/>
            <person name="Qin S."/>
            <person name="Davis R.W."/>
            <person name="Federspiel N.A."/>
            <person name="Abola A.P."/>
            <person name="Proctor M.J."/>
            <person name="Myers R.M."/>
            <person name="Schmutz J."/>
            <person name="Dickson M."/>
            <person name="Grimwood J."/>
            <person name="Cox D.R."/>
            <person name="Olson M.V."/>
            <person name="Kaul R."/>
            <person name="Raymond C."/>
            <person name="Shimizu N."/>
            <person name="Kawasaki K."/>
            <person name="Minoshima S."/>
            <person name="Evans G.A."/>
            <person name="Athanasiou M."/>
            <person name="Schultz R."/>
            <person name="Roe B.A."/>
            <person name="Chen F."/>
            <person name="Pan H."/>
            <person name="Ramser J."/>
            <person name="Lehrach H."/>
            <person name="Reinhardt R."/>
            <person name="McCombie W.R."/>
            <person name="de la Bastide M."/>
            <person name="Dedhia N."/>
            <person name="Blocker H."/>
            <person name="Hornischer K."/>
            <person name="Nordsiek G."/>
            <person name="Agarwala R."/>
            <person name="Aravind L."/>
            <person name="Bailey J.A."/>
            <person name="Bateman A."/>
            <person name="Batzoglou S."/>
            <person name="Birney E."/>
            <person name="Bork P."/>
            <person name="Brown D.G."/>
            <person name="Burge C.B."/>
            <person name="Cerutti L."/>
            <person name="Chen H.C."/>
            <person name="Church D."/>
            <person name="Clamp M."/>
            <person name="Copley R.R."/>
            <person name="Doerks T."/>
            <person name="Eddy S.R."/>
            <person name="Eichler E.E."/>
            <person name="Furey T.S."/>
            <person name="Galagan J."/>
            <person name="Gilbert J.G."/>
            <person name="Harmon C."/>
            <person name="Hayashizaki Y."/>
            <person name="Haussler D."/>
            <person name="Hermjakob H."/>
            <person name="Hokamp K."/>
            <person name="Jang W."/>
            <person name="Johnson L.S."/>
            <person name="Jones T.A."/>
            <person name="Kasif S."/>
            <person name="Kaspryzk A."/>
            <person name="Kennedy S."/>
            <person name="Kent W.J."/>
            <person name="Kitts P."/>
            <person name="Koonin E.V."/>
            <person name="Korf I."/>
            <person name="Kulp D."/>
            <person name="Lancet D."/>
            <person name="Lowe T.M."/>
            <person name="McLysaght A."/>
            <person name="Mikkelsen T."/>
            <person name="Moran J.V."/>
            <person name="Mulder N."/>
            <person name="Pollara V.J."/>
            <person name="Ponting C.P."/>
            <person name="Schuler G."/>
            <person name="Schultz J."/>
            <person name="Slater G."/>
            <person name="Smit A.F."/>
            <person name="Stupka E."/>
            <person name="Szustakowski J."/>
            <person name="Thierry-Mieg D."/>
            <person name="Thierry-Mieg J."/>
            <person name="Wagner L."/>
            <person name="Wallis J."/>
            <person name="Wheeler R."/>
            <person name="Williams A."/>
            <person name="Wolf Y.I."/>
            <person name="Wolfe K.H."/>
            <person name="Yang S.P."/>
            <person name="Yeh R.F."/>
            <person name="Collins F."/>
            <person name="Guyer M.S."/>
            <person name="Peterson J."/>
            <person name="Felsenfeld A."/>
            <person name="Wetterstrand K.A."/>
            <person name="Patrinos A."/>
            <person name="Morgan M.J."/>
            <person name="de Jong P."/>
            <person name="Catanese J.J."/>
            <person name="Osoegawa K."/>
            <person name="Shizuya H."/>
            <person name="Choi S."/>
            <person name="Chen Y.J."/>
        </authorList>
    </citation>
    <scope>NUCLEOTIDE SEQUENCE [LARGE SCALE GENOMIC DNA]</scope>
</reference>
<organism evidence="1 2">
    <name type="scientific">Homo sapiens</name>
    <name type="common">Human</name>
    <dbReference type="NCBI Taxonomy" id="9606"/>
    <lineage>
        <taxon>Eukaryota</taxon>
        <taxon>Metazoa</taxon>
        <taxon>Chordata</taxon>
        <taxon>Craniata</taxon>
        <taxon>Vertebrata</taxon>
        <taxon>Euteleostomi</taxon>
        <taxon>Mammalia</taxon>
        <taxon>Eutheria</taxon>
        <taxon>Euarchontoglires</taxon>
        <taxon>Primates</taxon>
        <taxon>Haplorrhini</taxon>
        <taxon>Catarrhini</taxon>
        <taxon>Hominidae</taxon>
        <taxon>Homo</taxon>
    </lineage>
</organism>
<sequence length="90" mass="10245">DCLQCFFQQDALTWNNEIHCSFCETKQETAVRASISKAPKIIIFHLKRSMRRFVSNIYRASVVGLLEGKFTKCGPPVTGFFGVFNSQTLH</sequence>
<reference evidence="1" key="5">
    <citation type="submission" date="2025-09" db="UniProtKB">
        <authorList>
            <consortium name="Ensembl"/>
        </authorList>
    </citation>
    <scope>IDENTIFICATION</scope>
</reference>
<dbReference type="HOGENOM" id="CLU_2518327_0_0_1"/>
<reference evidence="1 2" key="2">
    <citation type="journal article" date="2004" name="Nature">
        <title>Finishing the euchromatic sequence of the human genome.</title>
        <authorList>
            <consortium name="International Human Genome Sequencing Consortium"/>
        </authorList>
    </citation>
    <scope>NUCLEOTIDE SEQUENCE [LARGE SCALE GENOMIC DNA]</scope>
</reference>
<evidence type="ECO:0000313" key="1">
    <source>
        <dbReference type="Ensembl" id="ENSP00000434014.2"/>
    </source>
</evidence>
<dbReference type="ProteomicsDB" id="37454"/>